<dbReference type="Gene3D" id="3.60.130.10">
    <property type="entry name" value="Clavaminate synthase-like"/>
    <property type="match status" value="1"/>
</dbReference>
<dbReference type="InterPro" id="IPR042098">
    <property type="entry name" value="TauD-like_sf"/>
</dbReference>
<dbReference type="SUPFAM" id="SSF51197">
    <property type="entry name" value="Clavaminate synthase-like"/>
    <property type="match status" value="1"/>
</dbReference>
<dbReference type="EMBL" id="ML741864">
    <property type="protein sequence ID" value="KAE8321647.1"/>
    <property type="molecule type" value="Genomic_DNA"/>
</dbReference>
<reference evidence="3" key="1">
    <citation type="submission" date="2019-04" db="EMBL/GenBank/DDBJ databases">
        <title>Friends and foes A comparative genomics studyof 23 Aspergillus species from section Flavi.</title>
        <authorList>
            <consortium name="DOE Joint Genome Institute"/>
            <person name="Kjaerbolling I."/>
            <person name="Vesth T."/>
            <person name="Frisvad J.C."/>
            <person name="Nybo J.L."/>
            <person name="Theobald S."/>
            <person name="Kildgaard S."/>
            <person name="Isbrandt T."/>
            <person name="Kuo A."/>
            <person name="Sato A."/>
            <person name="Lyhne E.K."/>
            <person name="Kogle M.E."/>
            <person name="Wiebenga A."/>
            <person name="Kun R.S."/>
            <person name="Lubbers R.J."/>
            <person name="Makela M.R."/>
            <person name="Barry K."/>
            <person name="Chovatia M."/>
            <person name="Clum A."/>
            <person name="Daum C."/>
            <person name="Haridas S."/>
            <person name="He G."/>
            <person name="LaButti K."/>
            <person name="Lipzen A."/>
            <person name="Mondo S."/>
            <person name="Riley R."/>
            <person name="Salamov A."/>
            <person name="Simmons B.A."/>
            <person name="Magnuson J.K."/>
            <person name="Henrissat B."/>
            <person name="Mortensen U.H."/>
            <person name="Larsen T.O."/>
            <person name="Devries R.P."/>
            <person name="Grigoriev I.V."/>
            <person name="Machida M."/>
            <person name="Baker S.E."/>
            <person name="Andersen M.R."/>
        </authorList>
    </citation>
    <scope>NUCLEOTIDE SEQUENCE [LARGE SCALE GENOMIC DNA]</scope>
    <source>
        <strain evidence="3">CBS 130017</strain>
    </source>
</reference>
<protein>
    <recommendedName>
        <fullName evidence="4">TauD/TfdA-like domain-containing protein</fullName>
    </recommendedName>
</protein>
<accession>A0A5N6WLB2</accession>
<evidence type="ECO:0000313" key="2">
    <source>
        <dbReference type="EMBL" id="KAE8321647.1"/>
    </source>
</evidence>
<gene>
    <name evidence="2" type="ORF">BDV39DRAFT_197454</name>
</gene>
<proteinExistence type="predicted"/>
<name>A0A5N6WLB2_9EURO</name>
<dbReference type="Proteomes" id="UP000325945">
    <property type="component" value="Unassembled WGS sequence"/>
</dbReference>
<evidence type="ECO:0008006" key="4">
    <source>
        <dbReference type="Google" id="ProtNLM"/>
    </source>
</evidence>
<dbReference type="AlphaFoldDB" id="A0A5N6WLB2"/>
<evidence type="ECO:0000256" key="1">
    <source>
        <dbReference type="ARBA" id="ARBA00023002"/>
    </source>
</evidence>
<evidence type="ECO:0000313" key="3">
    <source>
        <dbReference type="Proteomes" id="UP000325945"/>
    </source>
</evidence>
<organism evidence="2 3">
    <name type="scientific">Aspergillus sergii</name>
    <dbReference type="NCBI Taxonomy" id="1034303"/>
    <lineage>
        <taxon>Eukaryota</taxon>
        <taxon>Fungi</taxon>
        <taxon>Dikarya</taxon>
        <taxon>Ascomycota</taxon>
        <taxon>Pezizomycotina</taxon>
        <taxon>Eurotiomycetes</taxon>
        <taxon>Eurotiomycetidae</taxon>
        <taxon>Eurotiales</taxon>
        <taxon>Aspergillaceae</taxon>
        <taxon>Aspergillus</taxon>
        <taxon>Aspergillus subgen. Circumdati</taxon>
    </lineage>
</organism>
<keyword evidence="1" id="KW-0560">Oxidoreductase</keyword>
<dbReference type="GO" id="GO:0016491">
    <property type="term" value="F:oxidoreductase activity"/>
    <property type="evidence" value="ECO:0007669"/>
    <property type="project" value="UniProtKB-KW"/>
</dbReference>
<keyword evidence="3" id="KW-1185">Reference proteome</keyword>
<sequence>MSAITIETPVDAVSQPDIAYTPNYDTYPALVRRRQETEESELVWDGKSLSEIFDWNYVLTDSDIVEIESGLKHFKSLELEPGRVSQDTFPLPTLHSALRGISKEIYVDHGFRVVRGIPVERYTREDNILIYLGVSSHLAPIRGRQDSLYNGKPADIGSPAYTADKQVFHTGGESFLSSTRYIYNHLAVNRPDLIHTPSEPWVADGGTGLSPWDIQFANNLCLFHARGGFKDSPEKQRHLLRLWLRDPEYAWETPAALKDRWDSIYKGYRC</sequence>